<gene>
    <name evidence="1" type="ORF">N3K66_003816</name>
</gene>
<sequence>MDGNSPAGLVKDEPMEDTDIPGDVQVAEENDGDAKMDEASEGKAGAVDKKELNELFADIESDDEFPSSAPVKNEAMSSPQKAPAAELDLMSLKASDPDVMRSFYQRLFPWRQLFQWLNHSPTPTNDFAHRELAFTLQNDAYLRYQSYPTADMLRKDVLRLMPSRFEIGPVYSTNPRDRKTMRNSSAFKPLAKELCFDIDLTDYDDIRTCCDKANICIKCWQFITMAIKVVDVALREDFGFKHIMWVYSGRRGAHAWVCDKKVRTLDDQKRRAIAGYLEVIKGGAQSGKKVHLRRPLHPHLVRSLDILKTHFQEDVLEAQDPWGTDERAEKLLHLLPDRTLNESLKRKWESSPGRSSASKWADIDSVAKGGASKHLDSKALLEAKQDIVLEYTYPRLDIEVSKKLNHLLKSPFVVHPGTGRVCVPIDTKTLEDFDPTSVPTVQELLMEIDSYKGDTTGEDDKAKAAIPDWEKTSLKPYIDGFRHFVNGIIKEEMNGKVKREREDDSMEF</sequence>
<evidence type="ECO:0000313" key="2">
    <source>
        <dbReference type="Proteomes" id="UP001163324"/>
    </source>
</evidence>
<name>A0ACC0V8F4_9HYPO</name>
<comment type="caution">
    <text evidence="1">The sequence shown here is derived from an EMBL/GenBank/DDBJ whole genome shotgun (WGS) entry which is preliminary data.</text>
</comment>
<keyword evidence="2" id="KW-1185">Reference proteome</keyword>
<proteinExistence type="predicted"/>
<accession>A0ACC0V8F4</accession>
<dbReference type="EMBL" id="CM047942">
    <property type="protein sequence ID" value="KAI9901999.1"/>
    <property type="molecule type" value="Genomic_DNA"/>
</dbReference>
<evidence type="ECO:0000313" key="1">
    <source>
        <dbReference type="EMBL" id="KAI9901999.1"/>
    </source>
</evidence>
<protein>
    <submittedName>
        <fullName evidence="1">Uncharacterized protein</fullName>
    </submittedName>
</protein>
<dbReference type="Proteomes" id="UP001163324">
    <property type="component" value="Chromosome 3"/>
</dbReference>
<organism evidence="1 2">
    <name type="scientific">Trichothecium roseum</name>
    <dbReference type="NCBI Taxonomy" id="47278"/>
    <lineage>
        <taxon>Eukaryota</taxon>
        <taxon>Fungi</taxon>
        <taxon>Dikarya</taxon>
        <taxon>Ascomycota</taxon>
        <taxon>Pezizomycotina</taxon>
        <taxon>Sordariomycetes</taxon>
        <taxon>Hypocreomycetidae</taxon>
        <taxon>Hypocreales</taxon>
        <taxon>Hypocreales incertae sedis</taxon>
        <taxon>Trichothecium</taxon>
    </lineage>
</organism>
<reference evidence="1" key="1">
    <citation type="submission" date="2022-10" db="EMBL/GenBank/DDBJ databases">
        <title>Complete Genome of Trichothecium roseum strain YXFP-22015, a Plant Pathogen Isolated from Citrus.</title>
        <authorList>
            <person name="Wang Y."/>
            <person name="Zhu L."/>
        </authorList>
    </citation>
    <scope>NUCLEOTIDE SEQUENCE</scope>
    <source>
        <strain evidence="1">YXFP-22015</strain>
    </source>
</reference>